<keyword evidence="2" id="KW-0963">Cytoplasm</keyword>
<dbReference type="Pfam" id="PF08059">
    <property type="entry name" value="SEP"/>
    <property type="match status" value="1"/>
</dbReference>
<sequence>MSSPLSMLKKMRRAPLWGPRKEQGHKPKVPFRRNLLQEFQEGLIADDSSVCNPPSSSHNPVDASATKSKGPPKPGAPPSDFELMSSMMQRVTLLEQTVKHQQQEIKHKERKISVLERRLKAQEESGGAGSQSGRDDLERRCKQLQSQVHEMEDFLNDYGLIWVGEGEMSDPADTEQTCDPHPGQPGTSAHGSFHMNFDLVVQRIRELNVLAGEGESFVQSTATGAKLAKKEPVQLRLYSNGVVMFDGPFRSFQEDSARQCMQDLMDGYFPSELQQRFPDGVPFQVHDLRHQEFTARLPAGAFPGEGQAVGGEEEETTNAAFHRIPGRKLTLDRFLNKLPRSVVRAGRVVEVREPLRAMLGQGSQDAQSSCPPILIHTPAQAAMDRSNTALCDTRRPERAVVTLKLRSEDGSEAYIVRMYLSETVGQLRGHLDRHRGAGRPGYHIISAFPQQSFDDDSRTLGSCGLSTNATLLLRKAEHSHSLAEENKGTKVYEMGEFAFLLHRGRKDTIPVNHAK</sequence>
<evidence type="ECO:0000256" key="2">
    <source>
        <dbReference type="ARBA" id="ARBA00022490"/>
    </source>
</evidence>
<keyword evidence="15" id="KW-1185">Reference proteome</keyword>
<organism evidence="14 15">
    <name type="scientific">Menidia menidia</name>
    <name type="common">Atlantic silverside</name>
    <dbReference type="NCBI Taxonomy" id="238744"/>
    <lineage>
        <taxon>Eukaryota</taxon>
        <taxon>Metazoa</taxon>
        <taxon>Chordata</taxon>
        <taxon>Craniata</taxon>
        <taxon>Vertebrata</taxon>
        <taxon>Euteleostomi</taxon>
        <taxon>Actinopterygii</taxon>
        <taxon>Neopterygii</taxon>
        <taxon>Teleostei</taxon>
        <taxon>Neoteleostei</taxon>
        <taxon>Acanthomorphata</taxon>
        <taxon>Ovalentaria</taxon>
        <taxon>Atherinomorphae</taxon>
        <taxon>Atheriniformes</taxon>
        <taxon>Atherinopsidae</taxon>
        <taxon>Menidiinae</taxon>
        <taxon>Menidia</taxon>
    </lineage>
</organism>
<comment type="subcellular location">
    <subcellularLocation>
        <location evidence="1">Cytoplasm</location>
        <location evidence="1">Cytoskeleton</location>
    </subcellularLocation>
</comment>
<dbReference type="PANTHER" id="PTHR23333:SF4">
    <property type="entry name" value="UBX DOMAIN-CONTAINING PROTEIN 11"/>
    <property type="match status" value="1"/>
</dbReference>
<reference evidence="14" key="1">
    <citation type="submission" date="2021-05" db="EMBL/GenBank/DDBJ databases">
        <authorList>
            <person name="Tigano A."/>
        </authorList>
    </citation>
    <scope>NUCLEOTIDE SEQUENCE</scope>
</reference>
<dbReference type="AlphaFoldDB" id="A0A8S4BP35"/>
<evidence type="ECO:0000256" key="3">
    <source>
        <dbReference type="ARBA" id="ARBA00023054"/>
    </source>
</evidence>
<proteinExistence type="predicted"/>
<evidence type="ECO:0000256" key="1">
    <source>
        <dbReference type="ARBA" id="ARBA00004245"/>
    </source>
</evidence>
<feature type="region of interest" description="Disordered" evidence="10">
    <location>
        <begin position="119"/>
        <end position="138"/>
    </location>
</feature>
<evidence type="ECO:0000259" key="13">
    <source>
        <dbReference type="PROSITE" id="PS51399"/>
    </source>
</evidence>
<evidence type="ECO:0000313" key="15">
    <source>
        <dbReference type="Proteomes" id="UP000677803"/>
    </source>
</evidence>
<name>A0A8S4BP35_9TELE</name>
<dbReference type="PROSITE" id="PS50033">
    <property type="entry name" value="UBX"/>
    <property type="match status" value="1"/>
</dbReference>
<evidence type="ECO:0000259" key="12">
    <source>
        <dbReference type="PROSITE" id="PS50053"/>
    </source>
</evidence>
<dbReference type="OrthoDB" id="25887at2759"/>
<accession>A0A8S4BP35</accession>
<dbReference type="SUPFAM" id="SSF54236">
    <property type="entry name" value="Ubiquitin-like"/>
    <property type="match status" value="1"/>
</dbReference>
<evidence type="ECO:0000256" key="10">
    <source>
        <dbReference type="SAM" id="MobiDB-lite"/>
    </source>
</evidence>
<comment type="function">
    <text evidence="5">May be involved in the reorganization of actin cytoskeleton mediated by RND1, RND2 and RND3. Promotes RHOA activation mediated by GNA12 and GNA13.</text>
</comment>
<keyword evidence="3" id="KW-0175">Coiled coil</keyword>
<dbReference type="GO" id="GO:0043130">
    <property type="term" value="F:ubiquitin binding"/>
    <property type="evidence" value="ECO:0007669"/>
    <property type="project" value="TreeGrafter"/>
</dbReference>
<dbReference type="GO" id="GO:0005856">
    <property type="term" value="C:cytoskeleton"/>
    <property type="evidence" value="ECO:0007669"/>
    <property type="project" value="UniProtKB-SubCell"/>
</dbReference>
<dbReference type="Proteomes" id="UP000677803">
    <property type="component" value="Unassembled WGS sequence"/>
</dbReference>
<comment type="subunit">
    <text evidence="6">Interacts with GNA12, GNA13, RND1, RND2 and RND3.</text>
</comment>
<dbReference type="InterPro" id="IPR036241">
    <property type="entry name" value="NSFL1C_SEP_dom_sf"/>
</dbReference>
<dbReference type="SUPFAM" id="SSF102848">
    <property type="entry name" value="NSFL1 (p97 ATPase) cofactor p47, SEP domain"/>
    <property type="match status" value="1"/>
</dbReference>
<dbReference type="Pfam" id="PF00789">
    <property type="entry name" value="UBX"/>
    <property type="match status" value="1"/>
</dbReference>
<feature type="domain" description="Ubiquitin-like" evidence="12">
    <location>
        <begin position="401"/>
        <end position="473"/>
    </location>
</feature>
<dbReference type="CDD" id="cd17077">
    <property type="entry name" value="UBX_UBXN11"/>
    <property type="match status" value="1"/>
</dbReference>
<dbReference type="PROSITE" id="PS51399">
    <property type="entry name" value="SEP"/>
    <property type="match status" value="1"/>
</dbReference>
<feature type="domain" description="UBX" evidence="11">
    <location>
        <begin position="396"/>
        <end position="473"/>
    </location>
</feature>
<dbReference type="InterPro" id="IPR029071">
    <property type="entry name" value="Ubiquitin-like_domsf"/>
</dbReference>
<dbReference type="Gene3D" id="3.30.420.210">
    <property type="entry name" value="SEP domain"/>
    <property type="match status" value="1"/>
</dbReference>
<dbReference type="PROSITE" id="PS50053">
    <property type="entry name" value="UBIQUITIN_2"/>
    <property type="match status" value="1"/>
</dbReference>
<dbReference type="PANTHER" id="PTHR23333">
    <property type="entry name" value="UBX DOMAIN CONTAINING PROTEIN"/>
    <property type="match status" value="1"/>
</dbReference>
<feature type="region of interest" description="Disordered" evidence="10">
    <location>
        <begin position="1"/>
        <end position="80"/>
    </location>
</feature>
<gene>
    <name evidence="14" type="ORF">MMEN_LOCUS19823</name>
</gene>
<evidence type="ECO:0000313" key="14">
    <source>
        <dbReference type="EMBL" id="CAG6015791.1"/>
    </source>
</evidence>
<evidence type="ECO:0000256" key="8">
    <source>
        <dbReference type="ARBA" id="ARBA00075811"/>
    </source>
</evidence>
<feature type="domain" description="SEP" evidence="13">
    <location>
        <begin position="230"/>
        <end position="294"/>
    </location>
</feature>
<evidence type="ECO:0000259" key="11">
    <source>
        <dbReference type="PROSITE" id="PS50033"/>
    </source>
</evidence>
<feature type="compositionally biased region" description="Polar residues" evidence="10">
    <location>
        <begin position="49"/>
        <end position="59"/>
    </location>
</feature>
<dbReference type="Gene3D" id="3.10.20.90">
    <property type="entry name" value="Phosphatidylinositol 3-kinase Catalytic Subunit, Chain A, domain 1"/>
    <property type="match status" value="1"/>
</dbReference>
<evidence type="ECO:0000256" key="6">
    <source>
        <dbReference type="ARBA" id="ARBA00062345"/>
    </source>
</evidence>
<dbReference type="InterPro" id="IPR001012">
    <property type="entry name" value="UBX_dom"/>
</dbReference>
<evidence type="ECO:0000256" key="9">
    <source>
        <dbReference type="ARBA" id="ARBA00081109"/>
    </source>
</evidence>
<evidence type="ECO:0000256" key="4">
    <source>
        <dbReference type="ARBA" id="ARBA00023212"/>
    </source>
</evidence>
<dbReference type="EMBL" id="CAJRST010038888">
    <property type="protein sequence ID" value="CAG6015791.1"/>
    <property type="molecule type" value="Genomic_DNA"/>
</dbReference>
<evidence type="ECO:0000256" key="5">
    <source>
        <dbReference type="ARBA" id="ARBA00059434"/>
    </source>
</evidence>
<comment type="caution">
    <text evidence="14">The sequence shown here is derived from an EMBL/GenBank/DDBJ whole genome shotgun (WGS) entry which is preliminary data.</text>
</comment>
<keyword evidence="4" id="KW-0206">Cytoskeleton</keyword>
<evidence type="ECO:0000256" key="7">
    <source>
        <dbReference type="ARBA" id="ARBA00073759"/>
    </source>
</evidence>
<dbReference type="InterPro" id="IPR012989">
    <property type="entry name" value="SEP_domain"/>
</dbReference>
<dbReference type="FunFam" id="3.30.420.210:FF:000003">
    <property type="entry name" value="UBX domain protein 11"/>
    <property type="match status" value="1"/>
</dbReference>
<dbReference type="GO" id="GO:0043161">
    <property type="term" value="P:proteasome-mediated ubiquitin-dependent protein catabolic process"/>
    <property type="evidence" value="ECO:0007669"/>
    <property type="project" value="TreeGrafter"/>
</dbReference>
<dbReference type="InterPro" id="IPR000626">
    <property type="entry name" value="Ubiquitin-like_dom"/>
</dbReference>
<protein>
    <recommendedName>
        <fullName evidence="7">UBX domain-containing protein 11</fullName>
    </recommendedName>
    <alternativeName>
        <fullName evidence="9">Socius</fullName>
    </alternativeName>
    <alternativeName>
        <fullName evidence="8">UBX domain-containing protein 5</fullName>
    </alternativeName>
</protein>